<name>A0A075GRE7_9EURY</name>
<evidence type="ECO:0000313" key="1">
    <source>
        <dbReference type="EMBL" id="AIF04777.1"/>
    </source>
</evidence>
<organism evidence="1">
    <name type="scientific">uncultured marine group II/III euryarchaeote KM3_176_D12</name>
    <dbReference type="NCBI Taxonomy" id="1457936"/>
    <lineage>
        <taxon>Archaea</taxon>
        <taxon>Methanobacteriati</taxon>
        <taxon>Methanobacteriota</taxon>
        <taxon>environmental samples</taxon>
    </lineage>
</organism>
<accession>A0A075GRE7</accession>
<dbReference type="EMBL" id="KF900718">
    <property type="protein sequence ID" value="AIF04777.1"/>
    <property type="molecule type" value="Genomic_DNA"/>
</dbReference>
<sequence>MENDTRTTVQIADASGHAEMELTKAETMDVIAQNQGAWVFAGNQLVQPADLEQANWADVGTVQVMPPLVGGQI</sequence>
<reference evidence="1" key="1">
    <citation type="journal article" date="2014" name="Genome Biol. Evol.">
        <title>Pangenome evidence for extensive interdomain horizontal transfer affecting lineage core and shell genes in uncultured planktonic thaumarchaeota and euryarchaeota.</title>
        <authorList>
            <person name="Deschamps P."/>
            <person name="Zivanovic Y."/>
            <person name="Moreira D."/>
            <person name="Rodriguez-Valera F."/>
            <person name="Lopez-Garcia P."/>
        </authorList>
    </citation>
    <scope>NUCLEOTIDE SEQUENCE</scope>
</reference>
<protein>
    <submittedName>
        <fullName evidence="1">Uncharacterized protein</fullName>
    </submittedName>
</protein>
<proteinExistence type="predicted"/>
<dbReference type="AlphaFoldDB" id="A0A075GRE7"/>